<accession>A0A1M7GRZ7</accession>
<evidence type="ECO:0000313" key="3">
    <source>
        <dbReference type="EMBL" id="SHM18938.1"/>
    </source>
</evidence>
<reference evidence="3 5" key="2">
    <citation type="submission" date="2016-11" db="EMBL/GenBank/DDBJ databases">
        <authorList>
            <person name="Jaros S."/>
            <person name="Januszkiewicz K."/>
            <person name="Wedrychowicz H."/>
        </authorList>
    </citation>
    <scope>NUCLEOTIDE SEQUENCE [LARGE SCALE GENOMIC DNA]</scope>
    <source>
        <strain evidence="3 5">BPI-34</strain>
    </source>
</reference>
<dbReference type="EMBL" id="FRCJ01000002">
    <property type="protein sequence ID" value="SHM18938.1"/>
    <property type="molecule type" value="Genomic_DNA"/>
</dbReference>
<organism evidence="3 5">
    <name type="scientific">Xylanibacter ruminicola</name>
    <name type="common">Prevotella ruminicola</name>
    <dbReference type="NCBI Taxonomy" id="839"/>
    <lineage>
        <taxon>Bacteria</taxon>
        <taxon>Pseudomonadati</taxon>
        <taxon>Bacteroidota</taxon>
        <taxon>Bacteroidia</taxon>
        <taxon>Bacteroidales</taxon>
        <taxon>Prevotellaceae</taxon>
        <taxon>Xylanibacter</taxon>
    </lineage>
</organism>
<evidence type="ECO:0000313" key="1">
    <source>
        <dbReference type="EMBL" id="GJG33870.1"/>
    </source>
</evidence>
<protein>
    <submittedName>
        <fullName evidence="3">Uncharacterized protein</fullName>
    </submittedName>
</protein>
<reference evidence="2 4" key="1">
    <citation type="submission" date="2016-10" db="EMBL/GenBank/DDBJ databases">
        <authorList>
            <person name="de Groot N.N."/>
        </authorList>
    </citation>
    <scope>NUCLEOTIDE SEQUENCE [LARGE SCALE GENOMIC DNA]</scope>
    <source>
        <strain evidence="2 4">D31d</strain>
    </source>
</reference>
<dbReference type="RefSeq" id="WP_013063982.1">
    <property type="nucleotide sequence ID" value="NZ_BPTT01000001.1"/>
</dbReference>
<dbReference type="Proteomes" id="UP000182257">
    <property type="component" value="Unassembled WGS sequence"/>
</dbReference>
<dbReference type="OrthoDB" id="1082214at2"/>
<dbReference type="Proteomes" id="UP000887097">
    <property type="component" value="Unassembled WGS sequence"/>
</dbReference>
<evidence type="ECO:0000313" key="5">
    <source>
        <dbReference type="Proteomes" id="UP000184280"/>
    </source>
</evidence>
<name>A0A1M7GRZ7_XYLRU</name>
<dbReference type="GeneID" id="31500999"/>
<dbReference type="AlphaFoldDB" id="A0A1M7GRZ7"/>
<dbReference type="EMBL" id="BPTT01000001">
    <property type="protein sequence ID" value="GJG33870.1"/>
    <property type="molecule type" value="Genomic_DNA"/>
</dbReference>
<gene>
    <name evidence="1" type="ORF">PRMUPPPA20_19790</name>
    <name evidence="3" type="ORF">SAMN04488494_1546</name>
    <name evidence="2" type="ORF">SAMN05216462_2068</name>
</gene>
<reference evidence="1" key="3">
    <citation type="submission" date="2021-08" db="EMBL/GenBank/DDBJ databases">
        <title>Prevotella lacticifex sp. nov., isolated from rumen of cow.</title>
        <authorList>
            <person name="Shinkai T."/>
            <person name="Ikeyama N."/>
            <person name="Kumagai M."/>
            <person name="Ohmori H."/>
            <person name="Sakamoto M."/>
            <person name="Ohkuma M."/>
            <person name="Mitsumori M."/>
        </authorList>
    </citation>
    <scope>NUCLEOTIDE SEQUENCE</scope>
    <source>
        <strain evidence="1">JCM 8259</strain>
    </source>
</reference>
<evidence type="ECO:0000313" key="4">
    <source>
        <dbReference type="Proteomes" id="UP000182257"/>
    </source>
</evidence>
<dbReference type="EMBL" id="FNRF01000003">
    <property type="protein sequence ID" value="SEA62231.1"/>
    <property type="molecule type" value="Genomic_DNA"/>
</dbReference>
<dbReference type="Proteomes" id="UP000184280">
    <property type="component" value="Unassembled WGS sequence"/>
</dbReference>
<dbReference type="OMA" id="RHIFNTH"/>
<evidence type="ECO:0000313" key="2">
    <source>
        <dbReference type="EMBL" id="SEA62231.1"/>
    </source>
</evidence>
<sequence length="93" mass="10717">MTYDQQILSILTSVGDKGISVMQVSKHVYNMNLSFFYTPDLNEIRAYVQQYLLKNSKSPQSLIESTGRRGYYRLNTQNNPDARQLMLEFGSSL</sequence>
<proteinExistence type="predicted"/>